<organism evidence="2 3">
    <name type="scientific">Halorubrum tibetense</name>
    <dbReference type="NCBI Taxonomy" id="175631"/>
    <lineage>
        <taxon>Archaea</taxon>
        <taxon>Methanobacteriati</taxon>
        <taxon>Methanobacteriota</taxon>
        <taxon>Stenosarchaea group</taxon>
        <taxon>Halobacteria</taxon>
        <taxon>Halobacteriales</taxon>
        <taxon>Haloferacaceae</taxon>
        <taxon>Halorubrum</taxon>
    </lineage>
</organism>
<dbReference type="InterPro" id="IPR053521">
    <property type="entry name" value="McjB-like"/>
</dbReference>
<dbReference type="RefSeq" id="WP_379779583.1">
    <property type="nucleotide sequence ID" value="NZ_JBHSWW010000033.1"/>
</dbReference>
<accession>A0ABD5S9H0</accession>
<dbReference type="Proteomes" id="UP001596442">
    <property type="component" value="Unassembled WGS sequence"/>
</dbReference>
<dbReference type="Pfam" id="PF13471">
    <property type="entry name" value="Transglut_core3"/>
    <property type="match status" value="1"/>
</dbReference>
<dbReference type="InterPro" id="IPR032708">
    <property type="entry name" value="McjB_C"/>
</dbReference>
<evidence type="ECO:0000313" key="2">
    <source>
        <dbReference type="EMBL" id="MFC6752672.1"/>
    </source>
</evidence>
<comment type="caution">
    <text evidence="2">The sequence shown here is derived from an EMBL/GenBank/DDBJ whole genome shotgun (WGS) entry which is preliminary data.</text>
</comment>
<gene>
    <name evidence="2" type="ORF">ACFQEU_04215</name>
</gene>
<protein>
    <submittedName>
        <fullName evidence="2">Lasso peptide biosynthesis B2 protein</fullName>
    </submittedName>
</protein>
<dbReference type="AlphaFoldDB" id="A0ABD5S9H0"/>
<sequence>MLSALRKIASLSREERQLLATTTVSLVASRSLLTIVGLDPTHRALDLLVRALPPYRRVRDPRRVPWAVNTVDTALPIYFSCLMRAVVGERLFDANGYRTEIRLGVAKDEAFEAHAWVIHEGEVVIGEVDDHARFRLLDSYCPK</sequence>
<dbReference type="EMBL" id="JBHSWW010000033">
    <property type="protein sequence ID" value="MFC6752672.1"/>
    <property type="molecule type" value="Genomic_DNA"/>
</dbReference>
<feature type="domain" description="Microcin J25-processing protein McjB C-terminal" evidence="1">
    <location>
        <begin position="54"/>
        <end position="135"/>
    </location>
</feature>
<reference evidence="2 3" key="1">
    <citation type="journal article" date="2019" name="Int. J. Syst. Evol. Microbiol.">
        <title>The Global Catalogue of Microorganisms (GCM) 10K type strain sequencing project: providing services to taxonomists for standard genome sequencing and annotation.</title>
        <authorList>
            <consortium name="The Broad Institute Genomics Platform"/>
            <consortium name="The Broad Institute Genome Sequencing Center for Infectious Disease"/>
            <person name="Wu L."/>
            <person name="Ma J."/>
        </authorList>
    </citation>
    <scope>NUCLEOTIDE SEQUENCE [LARGE SCALE GENOMIC DNA]</scope>
    <source>
        <strain evidence="2 3">CGMCC 1.3239</strain>
    </source>
</reference>
<proteinExistence type="predicted"/>
<evidence type="ECO:0000313" key="3">
    <source>
        <dbReference type="Proteomes" id="UP001596442"/>
    </source>
</evidence>
<keyword evidence="3" id="KW-1185">Reference proteome</keyword>
<name>A0ABD5S9H0_9EURY</name>
<evidence type="ECO:0000259" key="1">
    <source>
        <dbReference type="Pfam" id="PF13471"/>
    </source>
</evidence>
<dbReference type="NCBIfam" id="NF033537">
    <property type="entry name" value="lasso_biosyn_B2"/>
    <property type="match status" value="1"/>
</dbReference>